<comment type="caution">
    <text evidence="1">The sequence shown here is derived from an EMBL/GenBank/DDBJ whole genome shotgun (WGS) entry which is preliminary data.</text>
</comment>
<proteinExistence type="predicted"/>
<gene>
    <name evidence="1" type="ORF">SH1V18_34370</name>
</gene>
<reference evidence="1" key="1">
    <citation type="submission" date="2022-06" db="EMBL/GenBank/DDBJ databases">
        <title>Vallitalea longa sp. nov., an anaerobic bacterium isolated from marine sediment.</title>
        <authorList>
            <person name="Hirano S."/>
            <person name="Terahara T."/>
            <person name="Mori K."/>
            <person name="Hamada M."/>
            <person name="Matsumoto R."/>
            <person name="Kobayashi T."/>
        </authorList>
    </citation>
    <scope>NUCLEOTIDE SEQUENCE</scope>
    <source>
        <strain evidence="1">SH18-1</strain>
    </source>
</reference>
<protein>
    <submittedName>
        <fullName evidence="1">Uncharacterized protein</fullName>
    </submittedName>
</protein>
<keyword evidence="2" id="KW-1185">Reference proteome</keyword>
<evidence type="ECO:0000313" key="1">
    <source>
        <dbReference type="EMBL" id="GKX30957.1"/>
    </source>
</evidence>
<evidence type="ECO:0000313" key="2">
    <source>
        <dbReference type="Proteomes" id="UP001144256"/>
    </source>
</evidence>
<dbReference type="RefSeq" id="WP_281817554.1">
    <property type="nucleotide sequence ID" value="NZ_BRLB01000013.1"/>
</dbReference>
<organism evidence="1 2">
    <name type="scientific">Vallitalea longa</name>
    <dbReference type="NCBI Taxonomy" id="2936439"/>
    <lineage>
        <taxon>Bacteria</taxon>
        <taxon>Bacillati</taxon>
        <taxon>Bacillota</taxon>
        <taxon>Clostridia</taxon>
        <taxon>Lachnospirales</taxon>
        <taxon>Vallitaleaceae</taxon>
        <taxon>Vallitalea</taxon>
    </lineage>
</organism>
<accession>A0A9W5YCH8</accession>
<sequence length="177" mass="19889">MQITQDELFDIIAEASNRLHVDIRDAYKSGLLEGYLSGIGMEDLIPNKSDERGYESYTDGKILIFGDSMVKDKDILGCVKSLGISKERIEMHLGYTEAKKFNFKNLKYAPNYRLVMFGPVPHSGKGKSEYSSIITQVENEEGFPKVVRLTDGHSLKITKSSLKNALNKELEMGYISP</sequence>
<name>A0A9W5YCH8_9FIRM</name>
<dbReference type="AlphaFoldDB" id="A0A9W5YCH8"/>
<dbReference type="EMBL" id="BRLB01000013">
    <property type="protein sequence ID" value="GKX30957.1"/>
    <property type="molecule type" value="Genomic_DNA"/>
</dbReference>
<dbReference type="Proteomes" id="UP001144256">
    <property type="component" value="Unassembled WGS sequence"/>
</dbReference>